<evidence type="ECO:0000259" key="2">
    <source>
        <dbReference type="Pfam" id="PF09830"/>
    </source>
</evidence>
<dbReference type="KEGG" id="lel:PVL30_005660"/>
<dbReference type="InterPro" id="IPR009163">
    <property type="entry name" value="Ap4A_phos1/2"/>
</dbReference>
<dbReference type="PANTHER" id="PTHR38420">
    <property type="entry name" value="AP-4-A PHOSPHORYLASE II"/>
    <property type="match status" value="1"/>
</dbReference>
<dbReference type="InterPro" id="IPR019200">
    <property type="entry name" value="ATP_adenylylTrfase_C"/>
</dbReference>
<dbReference type="OMA" id="FARDPPD"/>
<dbReference type="GO" id="GO:0005524">
    <property type="term" value="F:ATP binding"/>
    <property type="evidence" value="ECO:0007669"/>
    <property type="project" value="InterPro"/>
</dbReference>
<dbReference type="PANTHER" id="PTHR38420:SF1">
    <property type="entry name" value="PUTATIVE (AFU_ORTHOLOGUE AFUA_5G14690)-RELATED"/>
    <property type="match status" value="1"/>
</dbReference>
<feature type="domain" description="Ap4A phosphorylase 1/2 N-terminal" evidence="3">
    <location>
        <begin position="49"/>
        <end position="170"/>
    </location>
</feature>
<dbReference type="Proteomes" id="UP000001996">
    <property type="component" value="Unassembled WGS sequence"/>
</dbReference>
<accession>A5E5N4</accession>
<reference evidence="4 5" key="1">
    <citation type="journal article" date="2009" name="Nature">
        <title>Evolution of pathogenicity and sexual reproduction in eight Candida genomes.</title>
        <authorList>
            <person name="Butler G."/>
            <person name="Rasmussen M.D."/>
            <person name="Lin M.F."/>
            <person name="Santos M.A."/>
            <person name="Sakthikumar S."/>
            <person name="Munro C.A."/>
            <person name="Rheinbay E."/>
            <person name="Grabherr M."/>
            <person name="Forche A."/>
            <person name="Reedy J.L."/>
            <person name="Agrafioti I."/>
            <person name="Arnaud M.B."/>
            <person name="Bates S."/>
            <person name="Brown A.J."/>
            <person name="Brunke S."/>
            <person name="Costanzo M.C."/>
            <person name="Fitzpatrick D.A."/>
            <person name="de Groot P.W."/>
            <person name="Harris D."/>
            <person name="Hoyer L.L."/>
            <person name="Hube B."/>
            <person name="Klis F.M."/>
            <person name="Kodira C."/>
            <person name="Lennard N."/>
            <person name="Logue M.E."/>
            <person name="Martin R."/>
            <person name="Neiman A.M."/>
            <person name="Nikolaou E."/>
            <person name="Quail M.A."/>
            <person name="Quinn J."/>
            <person name="Santos M.C."/>
            <person name="Schmitzberger F.F."/>
            <person name="Sherlock G."/>
            <person name="Shah P."/>
            <person name="Silverstein K.A."/>
            <person name="Skrzypek M.S."/>
            <person name="Soll D."/>
            <person name="Staggs R."/>
            <person name="Stansfield I."/>
            <person name="Stumpf M.P."/>
            <person name="Sudbery P.E."/>
            <person name="Srikantha T."/>
            <person name="Zeng Q."/>
            <person name="Berman J."/>
            <person name="Berriman M."/>
            <person name="Heitman J."/>
            <person name="Gow N.A."/>
            <person name="Lorenz M.C."/>
            <person name="Birren B.W."/>
            <person name="Kellis M."/>
            <person name="Cuomo C.A."/>
        </authorList>
    </citation>
    <scope>NUCLEOTIDE SEQUENCE [LARGE SCALE GENOMIC DNA]</scope>
    <source>
        <strain evidence="5">ATCC 11503 / BCRC 21390 / CBS 2605 / JCM 1781 / NBRC 1676 / NRRL YB-4239</strain>
    </source>
</reference>
<dbReference type="InterPro" id="IPR043171">
    <property type="entry name" value="Ap4A_phos1/2-like"/>
</dbReference>
<dbReference type="PIRSF" id="PIRSF000846">
    <property type="entry name" value="ATP_adenylyltr"/>
    <property type="match status" value="1"/>
</dbReference>
<dbReference type="InterPro" id="IPR045759">
    <property type="entry name" value="Ap4A_phos1/2_N"/>
</dbReference>
<keyword evidence="5" id="KW-1185">Reference proteome</keyword>
<dbReference type="SUPFAM" id="SSF54197">
    <property type="entry name" value="HIT-like"/>
    <property type="match status" value="1"/>
</dbReference>
<dbReference type="GeneID" id="5231248"/>
<dbReference type="Pfam" id="PF19327">
    <property type="entry name" value="Ap4A_phos_N"/>
    <property type="match status" value="1"/>
</dbReference>
<dbReference type="FunCoup" id="A5E5N4">
    <property type="interactions" value="203"/>
</dbReference>
<feature type="active site" description="Nucleophile" evidence="1">
    <location>
        <position position="163"/>
    </location>
</feature>
<dbReference type="GO" id="GO:0009117">
    <property type="term" value="P:nucleotide metabolic process"/>
    <property type="evidence" value="ECO:0007669"/>
    <property type="project" value="InterPro"/>
</dbReference>
<dbReference type="HOGENOM" id="CLU_049915_1_0_1"/>
<dbReference type="VEuPathDB" id="FungiDB:LELG_04923"/>
<dbReference type="Gene3D" id="3.30.428.70">
    <property type="match status" value="1"/>
</dbReference>
<dbReference type="STRING" id="379508.A5E5N4"/>
<evidence type="ECO:0000313" key="4">
    <source>
        <dbReference type="EMBL" id="EDK46742.1"/>
    </source>
</evidence>
<dbReference type="AlphaFoldDB" id="A5E5N4"/>
<evidence type="ECO:0000259" key="3">
    <source>
        <dbReference type="Pfam" id="PF19327"/>
    </source>
</evidence>
<dbReference type="InterPro" id="IPR036265">
    <property type="entry name" value="HIT-like_sf"/>
</dbReference>
<organism evidence="4 5">
    <name type="scientific">Lodderomyces elongisporus (strain ATCC 11503 / CBS 2605 / JCM 1781 / NBRC 1676 / NRRL YB-4239)</name>
    <name type="common">Yeast</name>
    <name type="synonym">Saccharomyces elongisporus</name>
    <dbReference type="NCBI Taxonomy" id="379508"/>
    <lineage>
        <taxon>Eukaryota</taxon>
        <taxon>Fungi</taxon>
        <taxon>Dikarya</taxon>
        <taxon>Ascomycota</taxon>
        <taxon>Saccharomycotina</taxon>
        <taxon>Pichiomycetes</taxon>
        <taxon>Debaryomycetaceae</taxon>
        <taxon>Candida/Lodderomyces clade</taxon>
        <taxon>Lodderomyces</taxon>
    </lineage>
</organism>
<gene>
    <name evidence="4" type="ORF">LELG_04923</name>
</gene>
<evidence type="ECO:0000256" key="1">
    <source>
        <dbReference type="PIRSR" id="PIRSR000846-1"/>
    </source>
</evidence>
<dbReference type="GO" id="GO:0003877">
    <property type="term" value="F:ATP:ADP adenylyltransferase activity"/>
    <property type="evidence" value="ECO:0007669"/>
    <property type="project" value="InterPro"/>
</dbReference>
<sequence>MEGFELPDQFYENTQALFQKALKGGSVLFNGDGAVDKIKSVEVGDINVDFQLTLLTSLMHRPEIGSRECNPFENPEPELTILEKYGPENAYRLVFNKFPVVPNHFMLVTREFESQNSPLSPSQLFASYKVLEKIKSESGGKNERWFAFFNCGPESGASQPHKHIQFMTQPPQLVYKPFSDLVLEQAPDPKKPGEIFQSEDIPFAHFLIKLPRANDILEITLATSYSALLQKTLTVLKQNDQYQMSYNLIMTNSYMLMIPRSSGKYKDQIGINSCGFQGLILCKNEELLNLVEKVGPMNILQEVGFSNNIDTSSQEIQY</sequence>
<name>A5E5N4_LODEL</name>
<dbReference type="InParanoid" id="A5E5N4"/>
<dbReference type="Pfam" id="PF09830">
    <property type="entry name" value="ATP_transf"/>
    <property type="match status" value="1"/>
</dbReference>
<feature type="domain" description="ATP adenylyltransferase C-terminal" evidence="2">
    <location>
        <begin position="200"/>
        <end position="305"/>
    </location>
</feature>
<dbReference type="EMBL" id="CH981530">
    <property type="protein sequence ID" value="EDK46742.1"/>
    <property type="molecule type" value="Genomic_DNA"/>
</dbReference>
<dbReference type="OrthoDB" id="10267950at2759"/>
<protein>
    <submittedName>
        <fullName evidence="4">Uncharacterized protein</fullName>
    </submittedName>
</protein>
<evidence type="ECO:0000313" key="5">
    <source>
        <dbReference type="Proteomes" id="UP000001996"/>
    </source>
</evidence>
<proteinExistence type="predicted"/>
<dbReference type="eggNOG" id="ENOG502QRAQ">
    <property type="taxonomic scope" value="Eukaryota"/>
</dbReference>